<reference evidence="1 2" key="1">
    <citation type="journal article" date="2020" name="Mol. Plant">
        <title>The Chromosome-Based Rubber Tree Genome Provides New Insights into Spurge Genome Evolution and Rubber Biosynthesis.</title>
        <authorList>
            <person name="Liu J."/>
            <person name="Shi C."/>
            <person name="Shi C.C."/>
            <person name="Li W."/>
            <person name="Zhang Q.J."/>
            <person name="Zhang Y."/>
            <person name="Li K."/>
            <person name="Lu H.F."/>
            <person name="Shi C."/>
            <person name="Zhu S.T."/>
            <person name="Xiao Z.Y."/>
            <person name="Nan H."/>
            <person name="Yue Y."/>
            <person name="Zhu X.G."/>
            <person name="Wu Y."/>
            <person name="Hong X.N."/>
            <person name="Fan G.Y."/>
            <person name="Tong Y."/>
            <person name="Zhang D."/>
            <person name="Mao C.L."/>
            <person name="Liu Y.L."/>
            <person name="Hao S.J."/>
            <person name="Liu W.Q."/>
            <person name="Lv M.Q."/>
            <person name="Zhang H.B."/>
            <person name="Liu Y."/>
            <person name="Hu-Tang G.R."/>
            <person name="Wang J.P."/>
            <person name="Wang J.H."/>
            <person name="Sun Y.H."/>
            <person name="Ni S.B."/>
            <person name="Chen W.B."/>
            <person name="Zhang X.C."/>
            <person name="Jiao Y.N."/>
            <person name="Eichler E.E."/>
            <person name="Li G.H."/>
            <person name="Liu X."/>
            <person name="Gao L.Z."/>
        </authorList>
    </citation>
    <scope>NUCLEOTIDE SEQUENCE [LARGE SCALE GENOMIC DNA]</scope>
    <source>
        <strain evidence="2">cv. GT1</strain>
        <tissue evidence="1">Leaf</tissue>
    </source>
</reference>
<sequence>MESMLDFVHRSVGSERDFKIVEIKHPTMSAPILQFQDYIVLEDPQEIEGPGMVCHPIYQAFLGHYDVEHAKIAKVGALIILPDHLVWVQSQASKAS</sequence>
<dbReference type="EMBL" id="JAAGAX010000003">
    <property type="protein sequence ID" value="KAF2320822.1"/>
    <property type="molecule type" value="Genomic_DNA"/>
</dbReference>
<dbReference type="Proteomes" id="UP000467840">
    <property type="component" value="Chromosome 10"/>
</dbReference>
<evidence type="ECO:0000313" key="1">
    <source>
        <dbReference type="EMBL" id="KAF2320822.1"/>
    </source>
</evidence>
<dbReference type="AlphaFoldDB" id="A0A6A6N3R5"/>
<gene>
    <name evidence="1" type="ORF">GH714_031059</name>
</gene>
<comment type="caution">
    <text evidence="1">The sequence shown here is derived from an EMBL/GenBank/DDBJ whole genome shotgun (WGS) entry which is preliminary data.</text>
</comment>
<organism evidence="1 2">
    <name type="scientific">Hevea brasiliensis</name>
    <name type="common">Para rubber tree</name>
    <name type="synonym">Siphonia brasiliensis</name>
    <dbReference type="NCBI Taxonomy" id="3981"/>
    <lineage>
        <taxon>Eukaryota</taxon>
        <taxon>Viridiplantae</taxon>
        <taxon>Streptophyta</taxon>
        <taxon>Embryophyta</taxon>
        <taxon>Tracheophyta</taxon>
        <taxon>Spermatophyta</taxon>
        <taxon>Magnoliopsida</taxon>
        <taxon>eudicotyledons</taxon>
        <taxon>Gunneridae</taxon>
        <taxon>Pentapetalae</taxon>
        <taxon>rosids</taxon>
        <taxon>fabids</taxon>
        <taxon>Malpighiales</taxon>
        <taxon>Euphorbiaceae</taxon>
        <taxon>Crotonoideae</taxon>
        <taxon>Micrandreae</taxon>
        <taxon>Hevea</taxon>
    </lineage>
</organism>
<name>A0A6A6N3R5_HEVBR</name>
<keyword evidence="2" id="KW-1185">Reference proteome</keyword>
<proteinExistence type="predicted"/>
<accession>A0A6A6N3R5</accession>
<protein>
    <submittedName>
        <fullName evidence="1">Uncharacterized protein</fullName>
    </submittedName>
</protein>
<evidence type="ECO:0000313" key="2">
    <source>
        <dbReference type="Proteomes" id="UP000467840"/>
    </source>
</evidence>